<evidence type="ECO:0000313" key="2">
    <source>
        <dbReference type="EMBL" id="OEY69579.1"/>
    </source>
</evidence>
<reference evidence="3" key="1">
    <citation type="submission" date="2016-09" db="EMBL/GenBank/DDBJ databases">
        <authorList>
            <person name="Wan X."/>
            <person name="Hou S."/>
        </authorList>
    </citation>
    <scope>NUCLEOTIDE SEQUENCE [LARGE SCALE GENOMIC DNA]</scope>
    <source>
        <strain evidence="3">KH87</strain>
    </source>
</reference>
<protein>
    <recommendedName>
        <fullName evidence="4">Zinc ribbon domain-containing protein</fullName>
    </recommendedName>
</protein>
<evidence type="ECO:0008006" key="4">
    <source>
        <dbReference type="Google" id="ProtNLM"/>
    </source>
</evidence>
<dbReference type="OrthoDB" id="8685152at2"/>
<keyword evidence="1" id="KW-0472">Membrane</keyword>
<dbReference type="RefSeq" id="WP_070049149.1">
    <property type="nucleotide sequence ID" value="NZ_CBCSDO010000005.1"/>
</dbReference>
<name>A0A1E7Q5X6_9GAMM</name>
<proteinExistence type="predicted"/>
<evidence type="ECO:0000313" key="3">
    <source>
        <dbReference type="Proteomes" id="UP000242258"/>
    </source>
</evidence>
<dbReference type="Proteomes" id="UP000242258">
    <property type="component" value="Unassembled WGS sequence"/>
</dbReference>
<gene>
    <name evidence="2" type="ORF">BI198_08415</name>
</gene>
<dbReference type="STRING" id="1628148.BI198_08415"/>
<dbReference type="EMBL" id="MKEK01000001">
    <property type="protein sequence ID" value="OEY69579.1"/>
    <property type="molecule type" value="Genomic_DNA"/>
</dbReference>
<sequence length="108" mass="12384">MAIIACPFCGQKISDKSTQCNHCKKDLTAMTTEKMHSLARDKRFDKVQSLITQSMLALVLFLFGFGLLYWWDPQPGSNQQLTAYGCIAIGFCWYIITRGRILMLKKRK</sequence>
<keyword evidence="3" id="KW-1185">Reference proteome</keyword>
<evidence type="ECO:0000256" key="1">
    <source>
        <dbReference type="SAM" id="Phobius"/>
    </source>
</evidence>
<keyword evidence="1" id="KW-1133">Transmembrane helix</keyword>
<dbReference type="AlphaFoldDB" id="A0A1E7Q5X6"/>
<keyword evidence="1" id="KW-0812">Transmembrane</keyword>
<feature type="transmembrane region" description="Helical" evidence="1">
    <location>
        <begin position="82"/>
        <end position="101"/>
    </location>
</feature>
<accession>A0A1E7Q5X6</accession>
<comment type="caution">
    <text evidence="2">The sequence shown here is derived from an EMBL/GenBank/DDBJ whole genome shotgun (WGS) entry which is preliminary data.</text>
</comment>
<organism evidence="2 3">
    <name type="scientific">Rheinheimera salexigens</name>
    <dbReference type="NCBI Taxonomy" id="1628148"/>
    <lineage>
        <taxon>Bacteria</taxon>
        <taxon>Pseudomonadati</taxon>
        <taxon>Pseudomonadota</taxon>
        <taxon>Gammaproteobacteria</taxon>
        <taxon>Chromatiales</taxon>
        <taxon>Chromatiaceae</taxon>
        <taxon>Rheinheimera</taxon>
    </lineage>
</organism>
<feature type="transmembrane region" description="Helical" evidence="1">
    <location>
        <begin position="50"/>
        <end position="70"/>
    </location>
</feature>